<name>A0A8S2VKY3_9BILA</name>
<organism evidence="2 4">
    <name type="scientific">Rotaria magnacalcarata</name>
    <dbReference type="NCBI Taxonomy" id="392030"/>
    <lineage>
        <taxon>Eukaryota</taxon>
        <taxon>Metazoa</taxon>
        <taxon>Spiralia</taxon>
        <taxon>Gnathifera</taxon>
        <taxon>Rotifera</taxon>
        <taxon>Eurotatoria</taxon>
        <taxon>Bdelloidea</taxon>
        <taxon>Philodinida</taxon>
        <taxon>Philodinidae</taxon>
        <taxon>Rotaria</taxon>
    </lineage>
</organism>
<proteinExistence type="predicted"/>
<dbReference type="Proteomes" id="UP000681720">
    <property type="component" value="Unassembled WGS sequence"/>
</dbReference>
<comment type="caution">
    <text evidence="2">The sequence shown here is derived from an EMBL/GenBank/DDBJ whole genome shotgun (WGS) entry which is preliminary data.</text>
</comment>
<dbReference type="EMBL" id="CAJOBJ010113746">
    <property type="protein sequence ID" value="CAF4643808.1"/>
    <property type="molecule type" value="Genomic_DNA"/>
</dbReference>
<accession>A0A8S2VKY3</accession>
<dbReference type="EMBL" id="CAJOBH010055412">
    <property type="protein sequence ID" value="CAF4399270.1"/>
    <property type="molecule type" value="Genomic_DNA"/>
</dbReference>
<evidence type="ECO:0000313" key="2">
    <source>
        <dbReference type="EMBL" id="CAF4399270.1"/>
    </source>
</evidence>
<dbReference type="Proteomes" id="UP000681967">
    <property type="component" value="Unassembled WGS sequence"/>
</dbReference>
<evidence type="ECO:0000313" key="3">
    <source>
        <dbReference type="EMBL" id="CAF4643808.1"/>
    </source>
</evidence>
<dbReference type="AlphaFoldDB" id="A0A8S2VKY3"/>
<feature type="region of interest" description="Disordered" evidence="1">
    <location>
        <begin position="43"/>
        <end position="70"/>
    </location>
</feature>
<evidence type="ECO:0000313" key="4">
    <source>
        <dbReference type="Proteomes" id="UP000681967"/>
    </source>
</evidence>
<sequence>MQRRVDRHILPVFAQHMDSASPITKLPISGSFDMSLFRRNHIGSTRKTQQDDIRKKSVKSIDDLPKRYVT</sequence>
<gene>
    <name evidence="2" type="ORF">BYL167_LOCUS31470</name>
    <name evidence="3" type="ORF">GIL414_LOCUS40749</name>
</gene>
<evidence type="ECO:0000256" key="1">
    <source>
        <dbReference type="SAM" id="MobiDB-lite"/>
    </source>
</evidence>
<reference evidence="2" key="1">
    <citation type="submission" date="2021-02" db="EMBL/GenBank/DDBJ databases">
        <authorList>
            <person name="Nowell W R."/>
        </authorList>
    </citation>
    <scope>NUCLEOTIDE SEQUENCE</scope>
</reference>
<feature type="compositionally biased region" description="Basic and acidic residues" evidence="1">
    <location>
        <begin position="48"/>
        <end position="70"/>
    </location>
</feature>
<feature type="non-terminal residue" evidence="2">
    <location>
        <position position="70"/>
    </location>
</feature>
<protein>
    <submittedName>
        <fullName evidence="2">Uncharacterized protein</fullName>
    </submittedName>
</protein>